<keyword evidence="3" id="KW-1185">Reference proteome</keyword>
<accession>A0ABS7CMZ0</accession>
<organism evidence="2 3">
    <name type="scientific">Paenibacillus sepulcri</name>
    <dbReference type="NCBI Taxonomy" id="359917"/>
    <lineage>
        <taxon>Bacteria</taxon>
        <taxon>Bacillati</taxon>
        <taxon>Bacillota</taxon>
        <taxon>Bacilli</taxon>
        <taxon>Bacillales</taxon>
        <taxon>Paenibacillaceae</taxon>
        <taxon>Paenibacillus</taxon>
    </lineage>
</organism>
<keyword evidence="2" id="KW-0378">Hydrolase</keyword>
<keyword evidence="2" id="KW-0269">Exonuclease</keyword>
<evidence type="ECO:0000313" key="2">
    <source>
        <dbReference type="EMBL" id="MBW7462272.1"/>
    </source>
</evidence>
<dbReference type="SUPFAM" id="SSF64182">
    <property type="entry name" value="DHH phosphoesterases"/>
    <property type="match status" value="1"/>
</dbReference>
<keyword evidence="2" id="KW-0540">Nuclease</keyword>
<dbReference type="Proteomes" id="UP001519887">
    <property type="component" value="Unassembled WGS sequence"/>
</dbReference>
<dbReference type="Gene3D" id="3.10.310.30">
    <property type="match status" value="1"/>
</dbReference>
<evidence type="ECO:0000313" key="3">
    <source>
        <dbReference type="Proteomes" id="UP001519887"/>
    </source>
</evidence>
<dbReference type="InterPro" id="IPR038763">
    <property type="entry name" value="DHH_sf"/>
</dbReference>
<dbReference type="PANTHER" id="PTHR30255">
    <property type="entry name" value="SINGLE-STRANDED-DNA-SPECIFIC EXONUCLEASE RECJ"/>
    <property type="match status" value="1"/>
</dbReference>
<gene>
    <name evidence="2" type="ORF">K0U00_50295</name>
</gene>
<dbReference type="Pfam" id="PF02272">
    <property type="entry name" value="DHHA1"/>
    <property type="match status" value="1"/>
</dbReference>
<dbReference type="InterPro" id="IPR003156">
    <property type="entry name" value="DHHA1_dom"/>
</dbReference>
<name>A0ABS7CMZ0_9BACL</name>
<feature type="domain" description="DHHA1" evidence="1">
    <location>
        <begin position="48"/>
        <end position="107"/>
    </location>
</feature>
<feature type="non-terminal residue" evidence="2">
    <location>
        <position position="112"/>
    </location>
</feature>
<proteinExistence type="predicted"/>
<dbReference type="EMBL" id="JAHZIK010003754">
    <property type="protein sequence ID" value="MBW7462272.1"/>
    <property type="molecule type" value="Genomic_DNA"/>
</dbReference>
<dbReference type="InterPro" id="IPR051673">
    <property type="entry name" value="SSDNA_exonuclease_RecJ"/>
</dbReference>
<reference evidence="2 3" key="1">
    <citation type="submission" date="2021-07" db="EMBL/GenBank/DDBJ databases">
        <title>Paenibacillus radiodurans sp. nov., isolated from the southeastern edge of Tengger Desert.</title>
        <authorList>
            <person name="Zhang G."/>
        </authorList>
    </citation>
    <scope>NUCLEOTIDE SEQUENCE [LARGE SCALE GENOMIC DNA]</scope>
    <source>
        <strain evidence="2 3">CCM 7311</strain>
    </source>
</reference>
<dbReference type="PANTHER" id="PTHR30255:SF2">
    <property type="entry name" value="SINGLE-STRANDED-DNA-SPECIFIC EXONUCLEASE RECJ"/>
    <property type="match status" value="1"/>
</dbReference>
<evidence type="ECO:0000259" key="1">
    <source>
        <dbReference type="Pfam" id="PF02272"/>
    </source>
</evidence>
<feature type="non-terminal residue" evidence="2">
    <location>
        <position position="1"/>
    </location>
</feature>
<dbReference type="GO" id="GO:0004527">
    <property type="term" value="F:exonuclease activity"/>
    <property type="evidence" value="ECO:0007669"/>
    <property type="project" value="UniProtKB-KW"/>
</dbReference>
<protein>
    <submittedName>
        <fullName evidence="2">Single-stranded-DNA-specific exonuclease RecJ</fullName>
    </submittedName>
</protein>
<comment type="caution">
    <text evidence="2">The sequence shown here is derived from an EMBL/GenBank/DDBJ whole genome shotgun (WGS) entry which is preliminary data.</text>
</comment>
<sequence>ETAAEAAFTLDTLNRERQLIVETIVKEAEQQWEDKRSLAAEAGQKEPSVIVLASEGWNVGVVGIVASKLIDRFYKPTLILSIDKESRMCKGSARSIAGYDLHAALTRCDELL</sequence>